<evidence type="ECO:0000256" key="4">
    <source>
        <dbReference type="ARBA" id="ARBA00021096"/>
    </source>
</evidence>
<feature type="domain" description="NADH dehydrogenase subunit 5 C-terminal" evidence="20">
    <location>
        <begin position="391"/>
        <end position="566"/>
    </location>
</feature>
<dbReference type="InterPro" id="IPR001750">
    <property type="entry name" value="ND/Mrp_TM"/>
</dbReference>
<evidence type="ECO:0000256" key="7">
    <source>
        <dbReference type="ARBA" id="ARBA00022692"/>
    </source>
</evidence>
<comment type="function">
    <text evidence="1">Core subunit of the mitochondrial membrane respiratory chain NADH dehydrogenase (Complex I) that is believed to belong to the minimal assembly required for catalysis. Complex I functions in the transfer of electrons from NADH to the respiratory chain. The immediate electron acceptor for the enzyme is believed to be ubiquinone.</text>
</comment>
<sequence>MKFLKISMYLSKMLMGFSLMSLFIGVSFYLSSKVLFIEWELITIFSLSLIMTILVDWMSLIFMGFVMLISSMVMMYSTIYMKEETNYVRFIWLVYLFVLSMVLLIISPNMVSILLGWDGLGLVSYCLVIYYQNVKSANAGMLTILSNRIGDVAILLCISWLFNFGGWNFYYLMHMFTEKDLWMIEFLVVLAAMTKSAQIPFSAWLPAAMAAPTPVSSLVHSSTLVTAGVYLLIRFSELIGVSLMLLMISIWTMLMSGINANLEMDLKKVIALSTLSQLGVMMMTISLGMKELAFFHLLSHALFKSLLFLCAGVFIHGMGDIQDVRDLGGVSLLTPITSLYFLGCSLSLCGFPFLSGFYSKDMILESYFMMTGLNSLIYLMIIISILMTGLYSSRLAIMLFLKPLGIKKMNNLCEEMLMVLPMSLLFYSATVSGSLMMWWFIPPVLIILSMVVKMMIFFLTMTMMILVVLYFVNLVLLNSSKNIKIISFFGLMMNLPMLSTYLLMPLLKLGETLLKQLDQSWLEMMGGQGFIKNTMLMADKADLFNFLNLKLYLSLFFLTVIVLLMIL</sequence>
<accession>A0A7M3UYU2</accession>
<feature type="transmembrane region" description="Helical" evidence="17">
    <location>
        <begin position="87"/>
        <end position="106"/>
    </location>
</feature>
<evidence type="ECO:0000256" key="15">
    <source>
        <dbReference type="ARBA" id="ARBA00023136"/>
    </source>
</evidence>
<dbReference type="GeneID" id="63359981"/>
<keyword evidence="15 17" id="KW-0472">Membrane</keyword>
<dbReference type="Pfam" id="PF06455">
    <property type="entry name" value="NADH5_C"/>
    <property type="match status" value="1"/>
</dbReference>
<keyword evidence="5 17" id="KW-0813">Transport</keyword>
<dbReference type="GO" id="GO:0003954">
    <property type="term" value="F:NADH dehydrogenase activity"/>
    <property type="evidence" value="ECO:0007669"/>
    <property type="project" value="TreeGrafter"/>
</dbReference>
<geneLocation type="mitochondrion" evidence="21"/>
<evidence type="ECO:0000256" key="1">
    <source>
        <dbReference type="ARBA" id="ARBA00003257"/>
    </source>
</evidence>
<keyword evidence="7 17" id="KW-0812">Transmembrane</keyword>
<evidence type="ECO:0000256" key="16">
    <source>
        <dbReference type="ARBA" id="ARBA00049551"/>
    </source>
</evidence>
<dbReference type="InterPro" id="IPR003945">
    <property type="entry name" value="NU5C-like"/>
</dbReference>
<keyword evidence="11 17" id="KW-1133">Transmembrane helix</keyword>
<evidence type="ECO:0000256" key="6">
    <source>
        <dbReference type="ARBA" id="ARBA00022660"/>
    </source>
</evidence>
<feature type="transmembrane region" description="Helical" evidence="17">
    <location>
        <begin position="485"/>
        <end position="504"/>
    </location>
</feature>
<keyword evidence="9" id="KW-1278">Translocase</keyword>
<dbReference type="EMBL" id="MT975431">
    <property type="protein sequence ID" value="QOL12119.1"/>
    <property type="molecule type" value="Genomic_DNA"/>
</dbReference>
<dbReference type="InterPro" id="IPR010934">
    <property type="entry name" value="NADH_DH_su5_C"/>
</dbReference>
<evidence type="ECO:0000256" key="11">
    <source>
        <dbReference type="ARBA" id="ARBA00022989"/>
    </source>
</evidence>
<evidence type="ECO:0000256" key="3">
    <source>
        <dbReference type="ARBA" id="ARBA00012944"/>
    </source>
</evidence>
<comment type="similarity">
    <text evidence="17">Belongs to the complex I subunit 5 family.</text>
</comment>
<dbReference type="GO" id="GO:0042773">
    <property type="term" value="P:ATP synthesis coupled electron transport"/>
    <property type="evidence" value="ECO:0007669"/>
    <property type="project" value="InterPro"/>
</dbReference>
<evidence type="ECO:0000256" key="17">
    <source>
        <dbReference type="RuleBase" id="RU003404"/>
    </source>
</evidence>
<evidence type="ECO:0000256" key="13">
    <source>
        <dbReference type="ARBA" id="ARBA00023075"/>
    </source>
</evidence>
<dbReference type="Pfam" id="PF00662">
    <property type="entry name" value="Proton_antipo_N"/>
    <property type="match status" value="1"/>
</dbReference>
<feature type="transmembrane region" description="Helical" evidence="17">
    <location>
        <begin position="417"/>
        <end position="441"/>
    </location>
</feature>
<evidence type="ECO:0000256" key="10">
    <source>
        <dbReference type="ARBA" id="ARBA00022982"/>
    </source>
</evidence>
<protein>
    <recommendedName>
        <fullName evidence="4 17">NADH-ubiquinone oxidoreductase chain 5</fullName>
        <ecNumber evidence="3 17">7.1.1.2</ecNumber>
    </recommendedName>
</protein>
<evidence type="ECO:0000259" key="19">
    <source>
        <dbReference type="Pfam" id="PF00662"/>
    </source>
</evidence>
<evidence type="ECO:0000259" key="20">
    <source>
        <dbReference type="Pfam" id="PF06455"/>
    </source>
</evidence>
<organism evidence="21">
    <name type="scientific">Allonychiurus kimi</name>
    <dbReference type="NCBI Taxonomy" id="2779777"/>
    <lineage>
        <taxon>Eukaryota</taxon>
        <taxon>Metazoa</taxon>
        <taxon>Ecdysozoa</taxon>
        <taxon>Arthropoda</taxon>
        <taxon>Hexapoda</taxon>
        <taxon>Collembola</taxon>
        <taxon>Poduromorpha</taxon>
        <taxon>Poduroidea</taxon>
        <taxon>Onychiuridae</taxon>
        <taxon>Onychiurinae</taxon>
        <taxon>Allonychiurus</taxon>
    </lineage>
</organism>
<feature type="transmembrane region" description="Helical" evidence="17">
    <location>
        <begin position="543"/>
        <end position="566"/>
    </location>
</feature>
<dbReference type="InterPro" id="IPR001516">
    <property type="entry name" value="Proton_antipo_N"/>
</dbReference>
<dbReference type="GO" id="GO:0008137">
    <property type="term" value="F:NADH dehydrogenase (ubiquinone) activity"/>
    <property type="evidence" value="ECO:0007669"/>
    <property type="project" value="UniProtKB-EC"/>
</dbReference>
<keyword evidence="8" id="KW-0999">Mitochondrion inner membrane</keyword>
<feature type="transmembrane region" description="Helical" evidence="17">
    <location>
        <begin position="447"/>
        <end position="473"/>
    </location>
</feature>
<evidence type="ECO:0000259" key="18">
    <source>
        <dbReference type="Pfam" id="PF00361"/>
    </source>
</evidence>
<evidence type="ECO:0000256" key="12">
    <source>
        <dbReference type="ARBA" id="ARBA00023027"/>
    </source>
</evidence>
<keyword evidence="10" id="KW-0249">Electron transport</keyword>
<keyword evidence="6" id="KW-0679">Respiratory chain</keyword>
<dbReference type="PRINTS" id="PR01434">
    <property type="entry name" value="NADHDHGNASE5"/>
</dbReference>
<evidence type="ECO:0000256" key="14">
    <source>
        <dbReference type="ARBA" id="ARBA00023128"/>
    </source>
</evidence>
<comment type="catalytic activity">
    <reaction evidence="16 17">
        <text>a ubiquinone + NADH + 5 H(+)(in) = a ubiquinol + NAD(+) + 4 H(+)(out)</text>
        <dbReference type="Rhea" id="RHEA:29091"/>
        <dbReference type="Rhea" id="RHEA-COMP:9565"/>
        <dbReference type="Rhea" id="RHEA-COMP:9566"/>
        <dbReference type="ChEBI" id="CHEBI:15378"/>
        <dbReference type="ChEBI" id="CHEBI:16389"/>
        <dbReference type="ChEBI" id="CHEBI:17976"/>
        <dbReference type="ChEBI" id="CHEBI:57540"/>
        <dbReference type="ChEBI" id="CHEBI:57945"/>
        <dbReference type="EC" id="7.1.1.2"/>
    </reaction>
</comment>
<dbReference type="Pfam" id="PF00361">
    <property type="entry name" value="Proton_antipo_M"/>
    <property type="match status" value="1"/>
</dbReference>
<dbReference type="CTD" id="4540"/>
<keyword evidence="14 17" id="KW-0496">Mitochondrion</keyword>
<dbReference type="GO" id="GO:0015990">
    <property type="term" value="P:electron transport coupled proton transport"/>
    <property type="evidence" value="ECO:0007669"/>
    <property type="project" value="TreeGrafter"/>
</dbReference>
<name>A0A7M3UYU2_9HEXA</name>
<feature type="domain" description="NADH:quinone oxidoreductase/Mrp antiporter transmembrane" evidence="18">
    <location>
        <begin position="107"/>
        <end position="377"/>
    </location>
</feature>
<feature type="transmembrane region" description="Helical" evidence="17">
    <location>
        <begin position="375"/>
        <end position="397"/>
    </location>
</feature>
<feature type="transmembrane region" description="Helical" evidence="17">
    <location>
        <begin position="113"/>
        <end position="132"/>
    </location>
</feature>
<proteinExistence type="inferred from homology"/>
<dbReference type="RefSeq" id="YP_010022117.1">
    <property type="nucleotide sequence ID" value="NC_053646.1"/>
</dbReference>
<evidence type="ECO:0000313" key="21">
    <source>
        <dbReference type="EMBL" id="QOL12119.1"/>
    </source>
</evidence>
<dbReference type="AlphaFoldDB" id="A0A7M3UYU2"/>
<feature type="domain" description="NADH-Ubiquinone oxidoreductase (complex I) chain 5 N-terminal" evidence="19">
    <location>
        <begin position="42"/>
        <end position="90"/>
    </location>
</feature>
<evidence type="ECO:0000256" key="5">
    <source>
        <dbReference type="ARBA" id="ARBA00022448"/>
    </source>
</evidence>
<comment type="function">
    <text evidence="17">Core subunit of the mitochondrial membrane respiratory chain NADH dehydrogenase (Complex I) which catalyzes electron transfer from NADH through the respiratory chain, using ubiquinone as an electron acceptor. Essential for the catalytic activity and assembly of complex I.</text>
</comment>
<dbReference type="PANTHER" id="PTHR42829">
    <property type="entry name" value="NADH-UBIQUINONE OXIDOREDUCTASE CHAIN 5"/>
    <property type="match status" value="1"/>
</dbReference>
<feature type="transmembrane region" description="Helical" evidence="17">
    <location>
        <begin position="12"/>
        <end position="30"/>
    </location>
</feature>
<feature type="transmembrane region" description="Helical" evidence="17">
    <location>
        <begin position="327"/>
        <end position="355"/>
    </location>
</feature>
<dbReference type="GO" id="GO:0005743">
    <property type="term" value="C:mitochondrial inner membrane"/>
    <property type="evidence" value="ECO:0007669"/>
    <property type="project" value="UniProtKB-SubCell"/>
</dbReference>
<gene>
    <name evidence="21" type="primary">ND5</name>
</gene>
<keyword evidence="13 17" id="KW-0830">Ubiquinone</keyword>
<dbReference type="EC" id="7.1.1.2" evidence="3 17"/>
<reference evidence="21" key="1">
    <citation type="journal article" date="2020" name="Mitochondrial DNA Part B Resour">
        <title>The complete mitochondrial genome of Allonychiurus kimi (Collembola: Onychiuridae).</title>
        <authorList>
            <person name="Lee Y.-S."/>
            <person name="Lee T."/>
        </authorList>
    </citation>
    <scope>NUCLEOTIDE SEQUENCE</scope>
</reference>
<feature type="transmembrane region" description="Helical" evidence="17">
    <location>
        <begin position="152"/>
        <end position="172"/>
    </location>
</feature>
<comment type="subcellular location">
    <subcellularLocation>
        <location evidence="2">Mitochondrion inner membrane</location>
        <topology evidence="2">Multi-pass membrane protein</topology>
    </subcellularLocation>
</comment>
<dbReference type="PANTHER" id="PTHR42829:SF2">
    <property type="entry name" value="NADH-UBIQUINONE OXIDOREDUCTASE CHAIN 5"/>
    <property type="match status" value="1"/>
</dbReference>
<feature type="transmembrane region" description="Helical" evidence="17">
    <location>
        <begin position="293"/>
        <end position="315"/>
    </location>
</feature>
<evidence type="ECO:0000256" key="8">
    <source>
        <dbReference type="ARBA" id="ARBA00022792"/>
    </source>
</evidence>
<evidence type="ECO:0000256" key="2">
    <source>
        <dbReference type="ARBA" id="ARBA00004448"/>
    </source>
</evidence>
<evidence type="ECO:0000256" key="9">
    <source>
        <dbReference type="ARBA" id="ARBA00022967"/>
    </source>
</evidence>
<keyword evidence="12 17" id="KW-0520">NAD</keyword>